<dbReference type="RefSeq" id="WP_281748578.1">
    <property type="nucleotide sequence ID" value="NZ_AP026933.1"/>
</dbReference>
<feature type="transmembrane region" description="Helical" evidence="1">
    <location>
        <begin position="179"/>
        <end position="205"/>
    </location>
</feature>
<keyword evidence="3" id="KW-1185">Reference proteome</keyword>
<dbReference type="Proteomes" id="UP001163387">
    <property type="component" value="Chromosome"/>
</dbReference>
<keyword evidence="1" id="KW-0812">Transmembrane</keyword>
<evidence type="ECO:0000313" key="3">
    <source>
        <dbReference type="Proteomes" id="UP001163387"/>
    </source>
</evidence>
<evidence type="ECO:0008006" key="4">
    <source>
        <dbReference type="Google" id="ProtNLM"/>
    </source>
</evidence>
<keyword evidence="1" id="KW-1133">Transmembrane helix</keyword>
<organism evidence="2 3">
    <name type="scientific">Spiroplasma ixodetis</name>
    <dbReference type="NCBI Taxonomy" id="2141"/>
    <lineage>
        <taxon>Bacteria</taxon>
        <taxon>Bacillati</taxon>
        <taxon>Mycoplasmatota</taxon>
        <taxon>Mollicutes</taxon>
        <taxon>Entomoplasmatales</taxon>
        <taxon>Spiroplasmataceae</taxon>
        <taxon>Spiroplasma</taxon>
    </lineage>
</organism>
<reference evidence="2 3" key="1">
    <citation type="journal article" date="2022" name="Front. Microbiol.">
        <title>Male-killing mechanisms vary between Spiroplasma species.</title>
        <authorList>
            <person name="Arai H."/>
            <person name="Inoue M."/>
            <person name="Kageyama D."/>
        </authorList>
    </citation>
    <scope>NUCLEOTIDE SEQUENCE [LARGE SCALE GENOMIC DNA]</scope>
    <source>
        <strain evidence="3">sHm</strain>
    </source>
</reference>
<feature type="transmembrane region" description="Helical" evidence="1">
    <location>
        <begin position="156"/>
        <end position="173"/>
    </location>
</feature>
<protein>
    <recommendedName>
        <fullName evidence="4">Transmembrane protein</fullName>
    </recommendedName>
</protein>
<accession>A0ABM8BYL3</accession>
<sequence>MTNLLLSSVNPNDPKTWSTSLIVLASLVAIVGIILFVVTMIWFFTWIKYSWFHLENSANLTGGELSQKYLKTYGINAKRIKFKGFGNINSITVEPRFFYLRPYLFNNGNFTLRLLPWTYHRRSIYTLAMAMESTWAVSSSNSSRFNTFWWDFSRKITLFFVLIPFALAILFALSPANSWITLSVASANILSIVLSILGSILLILFSSMQMIFYAKSRKEICQNLVGILNEKEIRAISWIFQIKFIYYLIRMIYEILQLILRIVMYTQQNEK</sequence>
<keyword evidence="1" id="KW-0472">Membrane</keyword>
<name>A0ABM8BYL3_9MOLU</name>
<gene>
    <name evidence="2" type="ORF">SHM_26280</name>
</gene>
<evidence type="ECO:0000313" key="2">
    <source>
        <dbReference type="EMBL" id="BDT04982.1"/>
    </source>
</evidence>
<evidence type="ECO:0000256" key="1">
    <source>
        <dbReference type="SAM" id="Phobius"/>
    </source>
</evidence>
<proteinExistence type="predicted"/>
<feature type="transmembrane region" description="Helical" evidence="1">
    <location>
        <begin position="244"/>
        <end position="264"/>
    </location>
</feature>
<dbReference type="EMBL" id="AP026933">
    <property type="protein sequence ID" value="BDT04982.1"/>
    <property type="molecule type" value="Genomic_DNA"/>
</dbReference>
<feature type="transmembrane region" description="Helical" evidence="1">
    <location>
        <begin position="20"/>
        <end position="44"/>
    </location>
</feature>